<dbReference type="Gene3D" id="1.10.3300.10">
    <property type="entry name" value="Jann2411-like domain"/>
    <property type="match status" value="1"/>
</dbReference>
<dbReference type="Proteomes" id="UP001204746">
    <property type="component" value="Unassembled WGS sequence"/>
</dbReference>
<protein>
    <submittedName>
        <fullName evidence="3">CGNR zinc finger domain-containing protein</fullName>
    </submittedName>
</protein>
<accession>A0ABT1UXB1</accession>
<proteinExistence type="predicted"/>
<dbReference type="InterPro" id="IPR023286">
    <property type="entry name" value="ABATE_dom_sf"/>
</dbReference>
<name>A0ABT1UXB1_9ACTN</name>
<dbReference type="PANTHER" id="PTHR35525">
    <property type="entry name" value="BLL6575 PROTEIN"/>
    <property type="match status" value="1"/>
</dbReference>
<dbReference type="Pfam" id="PF07336">
    <property type="entry name" value="ABATE"/>
    <property type="match status" value="1"/>
</dbReference>
<evidence type="ECO:0000259" key="2">
    <source>
        <dbReference type="Pfam" id="PF11706"/>
    </source>
</evidence>
<evidence type="ECO:0000313" key="3">
    <source>
        <dbReference type="EMBL" id="MCQ8189682.1"/>
    </source>
</evidence>
<organism evidence="3 4">
    <name type="scientific">Streptomyces rugosispiralis</name>
    <dbReference type="NCBI Taxonomy" id="2967341"/>
    <lineage>
        <taxon>Bacteria</taxon>
        <taxon>Bacillati</taxon>
        <taxon>Actinomycetota</taxon>
        <taxon>Actinomycetes</taxon>
        <taxon>Kitasatosporales</taxon>
        <taxon>Streptomycetaceae</taxon>
        <taxon>Streptomyces</taxon>
    </lineage>
</organism>
<dbReference type="Pfam" id="PF11706">
    <property type="entry name" value="zf-CGNR"/>
    <property type="match status" value="1"/>
</dbReference>
<gene>
    <name evidence="3" type="ORF">NP777_15685</name>
</gene>
<feature type="domain" description="Zinc finger CGNR" evidence="2">
    <location>
        <begin position="154"/>
        <end position="197"/>
    </location>
</feature>
<feature type="compositionally biased region" description="Basic and acidic residues" evidence="1">
    <location>
        <begin position="199"/>
        <end position="215"/>
    </location>
</feature>
<keyword evidence="4" id="KW-1185">Reference proteome</keyword>
<reference evidence="3 4" key="1">
    <citation type="submission" date="2022-07" db="EMBL/GenBank/DDBJ databases">
        <authorList>
            <person name="Phongsopitanun W."/>
            <person name="Tanasupawat S."/>
        </authorList>
    </citation>
    <scope>NUCLEOTIDE SEQUENCE [LARGE SCALE GENOMIC DNA]</scope>
    <source>
        <strain evidence="3 4">RCU-064</strain>
    </source>
</reference>
<dbReference type="InterPro" id="IPR010852">
    <property type="entry name" value="ABATE"/>
</dbReference>
<dbReference type="RefSeq" id="WP_256650756.1">
    <property type="nucleotide sequence ID" value="NZ_JANIAA010000008.1"/>
</dbReference>
<sequence>MQVALDDYVWAAGIATELVNTTAEVWRGDDRLPDLAALVAFTEPHGDRPGADGGAPGALAELARRGGPADLRAVHALRTTVRDLIDHPGRDHLVAGATRLTSSAQGATLIPDPAHEGRIRWAVPLRDGATIADALSLICGMGVLGVVHTLGERRFRPCTAPTCRGAFIDTTRPGSRRYCMPGLCGNRVNVANHRARRAATHDRPTSPRDRPVGPE</sequence>
<dbReference type="InterPro" id="IPR021005">
    <property type="entry name" value="Znf_CGNR"/>
</dbReference>
<dbReference type="SUPFAM" id="SSF160904">
    <property type="entry name" value="Jann2411-like"/>
    <property type="match status" value="1"/>
</dbReference>
<evidence type="ECO:0000313" key="4">
    <source>
        <dbReference type="Proteomes" id="UP001204746"/>
    </source>
</evidence>
<comment type="caution">
    <text evidence="3">The sequence shown here is derived from an EMBL/GenBank/DDBJ whole genome shotgun (WGS) entry which is preliminary data.</text>
</comment>
<dbReference type="PANTHER" id="PTHR35525:SF3">
    <property type="entry name" value="BLL6575 PROTEIN"/>
    <property type="match status" value="1"/>
</dbReference>
<dbReference type="EMBL" id="JANIAA010000008">
    <property type="protein sequence ID" value="MCQ8189682.1"/>
    <property type="molecule type" value="Genomic_DNA"/>
</dbReference>
<evidence type="ECO:0000256" key="1">
    <source>
        <dbReference type="SAM" id="MobiDB-lite"/>
    </source>
</evidence>
<feature type="region of interest" description="Disordered" evidence="1">
    <location>
        <begin position="194"/>
        <end position="215"/>
    </location>
</feature>